<organism evidence="2">
    <name type="scientific">Xanthomonas hortorum pv. gardneri</name>
    <dbReference type="NCBI Taxonomy" id="2754056"/>
    <lineage>
        <taxon>Bacteria</taxon>
        <taxon>Pseudomonadati</taxon>
        <taxon>Pseudomonadota</taxon>
        <taxon>Gammaproteobacteria</taxon>
        <taxon>Lysobacterales</taxon>
        <taxon>Lysobacteraceae</taxon>
        <taxon>Xanthomonas</taxon>
    </lineage>
</organism>
<sequence>MIIRVHMQLRDGLVPLSSIAVWALESGPSEISRHHRQRCHGERRSWRDGLSKTLPLTKSG</sequence>
<dbReference type="EMBL" id="LR828253">
    <property type="protein sequence ID" value="CAD0298118.1"/>
    <property type="molecule type" value="Genomic_DNA"/>
</dbReference>
<accession>A0A6V7B8S4</accession>
<protein>
    <submittedName>
        <fullName evidence="2">Uncharacterized protein</fullName>
    </submittedName>
</protein>
<gene>
    <name evidence="2" type="ORF">CFBP8129_00370</name>
</gene>
<feature type="compositionally biased region" description="Basic and acidic residues" evidence="1">
    <location>
        <begin position="39"/>
        <end position="50"/>
    </location>
</feature>
<name>A0A6V7B8S4_9XANT</name>
<reference evidence="2" key="1">
    <citation type="submission" date="2020-07" db="EMBL/GenBank/DDBJ databases">
        <authorList>
            <person name="Pothier F. J."/>
        </authorList>
    </citation>
    <scope>NUCLEOTIDE SEQUENCE</scope>
    <source>
        <strain evidence="2">CFBP 8129</strain>
    </source>
</reference>
<dbReference type="AlphaFoldDB" id="A0A6V7B8S4"/>
<evidence type="ECO:0000313" key="2">
    <source>
        <dbReference type="EMBL" id="CAD0298118.1"/>
    </source>
</evidence>
<evidence type="ECO:0000256" key="1">
    <source>
        <dbReference type="SAM" id="MobiDB-lite"/>
    </source>
</evidence>
<feature type="region of interest" description="Disordered" evidence="1">
    <location>
        <begin position="33"/>
        <end position="60"/>
    </location>
</feature>
<dbReference type="EMBL" id="LR828253">
    <property type="protein sequence ID" value="CAD0298124.1"/>
    <property type="molecule type" value="Genomic_DNA"/>
</dbReference>
<proteinExistence type="predicted"/>